<proteinExistence type="predicted"/>
<dbReference type="Proteomes" id="UP001056429">
    <property type="component" value="Unassembled WGS sequence"/>
</dbReference>
<evidence type="ECO:0000256" key="3">
    <source>
        <dbReference type="ARBA" id="ARBA00023163"/>
    </source>
</evidence>
<dbReference type="PANTHER" id="PTHR33154:SF18">
    <property type="entry name" value="ARSENICAL RESISTANCE OPERON REPRESSOR"/>
    <property type="match status" value="1"/>
</dbReference>
<dbReference type="InterPro" id="IPR011991">
    <property type="entry name" value="ArsR-like_HTH"/>
</dbReference>
<evidence type="ECO:0000256" key="1">
    <source>
        <dbReference type="ARBA" id="ARBA00023015"/>
    </source>
</evidence>
<dbReference type="AlphaFoldDB" id="A0A9J6NY70"/>
<dbReference type="SUPFAM" id="SSF46785">
    <property type="entry name" value="Winged helix' DNA-binding domain"/>
    <property type="match status" value="1"/>
</dbReference>
<gene>
    <name evidence="5" type="ORF">KDK92_04210</name>
</gene>
<dbReference type="GO" id="GO:0003677">
    <property type="term" value="F:DNA binding"/>
    <property type="evidence" value="ECO:0007669"/>
    <property type="project" value="UniProtKB-KW"/>
</dbReference>
<dbReference type="CDD" id="cd00090">
    <property type="entry name" value="HTH_ARSR"/>
    <property type="match status" value="1"/>
</dbReference>
<evidence type="ECO:0000313" key="6">
    <source>
        <dbReference type="Proteomes" id="UP001056429"/>
    </source>
</evidence>
<protein>
    <submittedName>
        <fullName evidence="5">Winged helix-turn-helix transcriptional regulator</fullName>
    </submittedName>
</protein>
<organism evidence="5 6">
    <name type="scientific">Oceanirhabdus seepicola</name>
    <dbReference type="NCBI Taxonomy" id="2828781"/>
    <lineage>
        <taxon>Bacteria</taxon>
        <taxon>Bacillati</taxon>
        <taxon>Bacillota</taxon>
        <taxon>Clostridia</taxon>
        <taxon>Eubacteriales</taxon>
        <taxon>Clostridiaceae</taxon>
        <taxon>Oceanirhabdus</taxon>
    </lineage>
</organism>
<reference evidence="5" key="2">
    <citation type="submission" date="2021-04" db="EMBL/GenBank/DDBJ databases">
        <authorList>
            <person name="Dong X."/>
        </authorList>
    </citation>
    <scope>NUCLEOTIDE SEQUENCE</scope>
    <source>
        <strain evidence="5">ZWT</strain>
    </source>
</reference>
<reference evidence="5" key="1">
    <citation type="journal article" date="2021" name="mSystems">
        <title>Bacteria and Archaea Synergistically Convert Glycine Betaine to Biogenic Methane in the Formosa Cold Seep of the South China Sea.</title>
        <authorList>
            <person name="Li L."/>
            <person name="Zhang W."/>
            <person name="Zhang S."/>
            <person name="Song L."/>
            <person name="Sun Q."/>
            <person name="Zhang H."/>
            <person name="Xiang H."/>
            <person name="Dong X."/>
        </authorList>
    </citation>
    <scope>NUCLEOTIDE SEQUENCE</scope>
    <source>
        <strain evidence="5">ZWT</strain>
    </source>
</reference>
<dbReference type="SMART" id="SM00418">
    <property type="entry name" value="HTH_ARSR"/>
    <property type="match status" value="1"/>
</dbReference>
<dbReference type="PROSITE" id="PS50987">
    <property type="entry name" value="HTH_ARSR_2"/>
    <property type="match status" value="1"/>
</dbReference>
<dbReference type="GO" id="GO:0003700">
    <property type="term" value="F:DNA-binding transcription factor activity"/>
    <property type="evidence" value="ECO:0007669"/>
    <property type="project" value="InterPro"/>
</dbReference>
<accession>A0A9J6NY70</accession>
<dbReference type="InterPro" id="IPR036388">
    <property type="entry name" value="WH-like_DNA-bd_sf"/>
</dbReference>
<dbReference type="EMBL" id="JAGSOJ010000001">
    <property type="protein sequence ID" value="MCM1988934.1"/>
    <property type="molecule type" value="Genomic_DNA"/>
</dbReference>
<dbReference type="PRINTS" id="PR00778">
    <property type="entry name" value="HTHARSR"/>
</dbReference>
<dbReference type="InterPro" id="IPR036390">
    <property type="entry name" value="WH_DNA-bd_sf"/>
</dbReference>
<dbReference type="InterPro" id="IPR051081">
    <property type="entry name" value="HTH_MetalResp_TranReg"/>
</dbReference>
<keyword evidence="2" id="KW-0238">DNA-binding</keyword>
<feature type="domain" description="HTH arsR-type" evidence="4">
    <location>
        <begin position="1"/>
        <end position="92"/>
    </location>
</feature>
<keyword evidence="6" id="KW-1185">Reference proteome</keyword>
<keyword evidence="1" id="KW-0805">Transcription regulation</keyword>
<name>A0A9J6NY70_9CLOT</name>
<sequence>MDFVEIFKMLSDETRIRILNLLVNHQLCVCEIETILEITQSNASRHLNRLKTAKIIDSTKESQWTYYTIHEKFKADNKKLYDYFLNQIETDEQCINDLSKLKRYEKSSYTRSDMREKKDEVATALKIKCNCHK</sequence>
<evidence type="ECO:0000259" key="4">
    <source>
        <dbReference type="PROSITE" id="PS50987"/>
    </source>
</evidence>
<dbReference type="PANTHER" id="PTHR33154">
    <property type="entry name" value="TRANSCRIPTIONAL REGULATOR, ARSR FAMILY"/>
    <property type="match status" value="1"/>
</dbReference>
<keyword evidence="3" id="KW-0804">Transcription</keyword>
<evidence type="ECO:0000256" key="2">
    <source>
        <dbReference type="ARBA" id="ARBA00023125"/>
    </source>
</evidence>
<comment type="caution">
    <text evidence="5">The sequence shown here is derived from an EMBL/GenBank/DDBJ whole genome shotgun (WGS) entry which is preliminary data.</text>
</comment>
<dbReference type="RefSeq" id="WP_250857799.1">
    <property type="nucleotide sequence ID" value="NZ_JAGSOJ010000001.1"/>
</dbReference>
<dbReference type="NCBIfam" id="NF033788">
    <property type="entry name" value="HTH_metalloreg"/>
    <property type="match status" value="1"/>
</dbReference>
<dbReference type="InterPro" id="IPR001845">
    <property type="entry name" value="HTH_ArsR_DNA-bd_dom"/>
</dbReference>
<dbReference type="Gene3D" id="1.10.10.10">
    <property type="entry name" value="Winged helix-like DNA-binding domain superfamily/Winged helix DNA-binding domain"/>
    <property type="match status" value="1"/>
</dbReference>
<dbReference type="Pfam" id="PF01022">
    <property type="entry name" value="HTH_5"/>
    <property type="match status" value="1"/>
</dbReference>
<evidence type="ECO:0000313" key="5">
    <source>
        <dbReference type="EMBL" id="MCM1988934.1"/>
    </source>
</evidence>